<dbReference type="GO" id="GO:0033615">
    <property type="term" value="P:mitochondrial proton-transporting ATP synthase complex assembly"/>
    <property type="evidence" value="ECO:0007669"/>
    <property type="project" value="TreeGrafter"/>
</dbReference>
<dbReference type="Proteomes" id="UP000031668">
    <property type="component" value="Unassembled WGS sequence"/>
</dbReference>
<accession>A0A0C2N6A5</accession>
<gene>
    <name evidence="1" type="ORF">RF11_10434</name>
</gene>
<organism evidence="1 2">
    <name type="scientific">Thelohanellus kitauei</name>
    <name type="common">Myxosporean</name>
    <dbReference type="NCBI Taxonomy" id="669202"/>
    <lineage>
        <taxon>Eukaryota</taxon>
        <taxon>Metazoa</taxon>
        <taxon>Cnidaria</taxon>
        <taxon>Myxozoa</taxon>
        <taxon>Myxosporea</taxon>
        <taxon>Bivalvulida</taxon>
        <taxon>Platysporina</taxon>
        <taxon>Myxobolidae</taxon>
        <taxon>Thelohanellus</taxon>
    </lineage>
</organism>
<dbReference type="Pfam" id="PF07542">
    <property type="entry name" value="ATP12"/>
    <property type="match status" value="1"/>
</dbReference>
<dbReference type="PANTHER" id="PTHR21013:SF10">
    <property type="entry name" value="ATP SYNTHASE MITOCHONDRIAL F1 COMPLEX ASSEMBLY FACTOR 2"/>
    <property type="match status" value="1"/>
</dbReference>
<sequence length="148" mass="17083">MVTLDGRQLKTPRGQKLELKSERLVSMIAHEWQSKSYIVPVNIPLHESASIDRSWITITTALNQLVSETSSLIATIAFVERHQDVVTAEKLYEISYLEENYQMPDKYFQSISPPLAQLNCLHLEKKLGGYFKFSPFPSKYNNENFKPF</sequence>
<dbReference type="Gene3D" id="3.30.2180.10">
    <property type="entry name" value="ATP12-like"/>
    <property type="match status" value="1"/>
</dbReference>
<dbReference type="AlphaFoldDB" id="A0A0C2N6A5"/>
<evidence type="ECO:0008006" key="3">
    <source>
        <dbReference type="Google" id="ProtNLM"/>
    </source>
</evidence>
<comment type="caution">
    <text evidence="1">The sequence shown here is derived from an EMBL/GenBank/DDBJ whole genome shotgun (WGS) entry which is preliminary data.</text>
</comment>
<evidence type="ECO:0000313" key="2">
    <source>
        <dbReference type="Proteomes" id="UP000031668"/>
    </source>
</evidence>
<name>A0A0C2N6A5_THEKT</name>
<dbReference type="SUPFAM" id="SSF160909">
    <property type="entry name" value="ATP12-like"/>
    <property type="match status" value="1"/>
</dbReference>
<dbReference type="InterPro" id="IPR042272">
    <property type="entry name" value="ATP12_ATP_synth-F1-assembly_N"/>
</dbReference>
<dbReference type="OrthoDB" id="5673at2759"/>
<dbReference type="EMBL" id="JWZT01000019">
    <property type="protein sequence ID" value="KII75141.1"/>
    <property type="molecule type" value="Genomic_DNA"/>
</dbReference>
<dbReference type="InterPro" id="IPR011419">
    <property type="entry name" value="ATP12_ATP_synth-F1-assembly"/>
</dbReference>
<reference evidence="1 2" key="1">
    <citation type="journal article" date="2014" name="Genome Biol. Evol.">
        <title>The genome of the myxosporean Thelohanellus kitauei shows adaptations to nutrient acquisition within its fish host.</title>
        <authorList>
            <person name="Yang Y."/>
            <person name="Xiong J."/>
            <person name="Zhou Z."/>
            <person name="Huo F."/>
            <person name="Miao W."/>
            <person name="Ran C."/>
            <person name="Liu Y."/>
            <person name="Zhang J."/>
            <person name="Feng J."/>
            <person name="Wang M."/>
            <person name="Wang M."/>
            <person name="Wang L."/>
            <person name="Yao B."/>
        </authorList>
    </citation>
    <scope>NUCLEOTIDE SEQUENCE [LARGE SCALE GENOMIC DNA]</scope>
    <source>
        <strain evidence="1">Wuqing</strain>
    </source>
</reference>
<keyword evidence="2" id="KW-1185">Reference proteome</keyword>
<evidence type="ECO:0000313" key="1">
    <source>
        <dbReference type="EMBL" id="KII75141.1"/>
    </source>
</evidence>
<dbReference type="GO" id="GO:0005739">
    <property type="term" value="C:mitochondrion"/>
    <property type="evidence" value="ECO:0007669"/>
    <property type="project" value="TreeGrafter"/>
</dbReference>
<protein>
    <recommendedName>
        <fullName evidence="3">ATP synthase mitochondrial F1 complex assembly factor 2</fullName>
    </recommendedName>
</protein>
<proteinExistence type="predicted"/>
<dbReference type="PANTHER" id="PTHR21013">
    <property type="entry name" value="ATP SYNTHASE MITOCHONDRIAL F1 COMPLEX ASSEMBLY FACTOR 2/ATP12 PROTEIN, MITOCHONDRIAL PRECURSOR"/>
    <property type="match status" value="1"/>
</dbReference>